<feature type="region of interest" description="Disordered" evidence="1">
    <location>
        <begin position="1"/>
        <end position="126"/>
    </location>
</feature>
<dbReference type="RefSeq" id="XP_040687038.1">
    <property type="nucleotide sequence ID" value="XM_040831265.1"/>
</dbReference>
<dbReference type="GeneID" id="63747113"/>
<dbReference type="EMBL" id="KV878214">
    <property type="protein sequence ID" value="OJJ33361.1"/>
    <property type="molecule type" value="Genomic_DNA"/>
</dbReference>
<organism evidence="2 3">
    <name type="scientific">Aspergillus wentii DTO 134E9</name>
    <dbReference type="NCBI Taxonomy" id="1073089"/>
    <lineage>
        <taxon>Eukaryota</taxon>
        <taxon>Fungi</taxon>
        <taxon>Dikarya</taxon>
        <taxon>Ascomycota</taxon>
        <taxon>Pezizomycotina</taxon>
        <taxon>Eurotiomycetes</taxon>
        <taxon>Eurotiomycetidae</taxon>
        <taxon>Eurotiales</taxon>
        <taxon>Aspergillaceae</taxon>
        <taxon>Aspergillus</taxon>
        <taxon>Aspergillus subgen. Cremei</taxon>
    </lineage>
</organism>
<feature type="compositionally biased region" description="Low complexity" evidence="1">
    <location>
        <begin position="43"/>
        <end position="62"/>
    </location>
</feature>
<dbReference type="Proteomes" id="UP000184383">
    <property type="component" value="Unassembled WGS sequence"/>
</dbReference>
<proteinExistence type="predicted"/>
<gene>
    <name evidence="2" type="ORF">ASPWEDRAFT_174768</name>
</gene>
<dbReference type="VEuPathDB" id="FungiDB:ASPWEDRAFT_174768"/>
<name>A0A1L9REL5_ASPWE</name>
<accession>A0A1L9REL5</accession>
<sequence>MRTRRSLLPDPYSEEDLNQIRHARGTNATRRRTDQPTEQNMAPQQPEQPQLPEQPEPTQQPERSPRSQRSERSEQPPNDQQNEAAPTIGLNPTTIITLAELFQSLSDKKQEGPKIPEPKPYTAKNT</sequence>
<feature type="compositionally biased region" description="Polar residues" evidence="1">
    <location>
        <begin position="78"/>
        <end position="96"/>
    </location>
</feature>
<evidence type="ECO:0000256" key="1">
    <source>
        <dbReference type="SAM" id="MobiDB-lite"/>
    </source>
</evidence>
<reference evidence="3" key="1">
    <citation type="journal article" date="2017" name="Genome Biol.">
        <title>Comparative genomics reveals high biological diversity and specific adaptations in the industrially and medically important fungal genus Aspergillus.</title>
        <authorList>
            <person name="de Vries R.P."/>
            <person name="Riley R."/>
            <person name="Wiebenga A."/>
            <person name="Aguilar-Osorio G."/>
            <person name="Amillis S."/>
            <person name="Uchima C.A."/>
            <person name="Anderluh G."/>
            <person name="Asadollahi M."/>
            <person name="Askin M."/>
            <person name="Barry K."/>
            <person name="Battaglia E."/>
            <person name="Bayram O."/>
            <person name="Benocci T."/>
            <person name="Braus-Stromeyer S.A."/>
            <person name="Caldana C."/>
            <person name="Canovas D."/>
            <person name="Cerqueira G.C."/>
            <person name="Chen F."/>
            <person name="Chen W."/>
            <person name="Choi C."/>
            <person name="Clum A."/>
            <person name="Dos Santos R.A."/>
            <person name="Damasio A.R."/>
            <person name="Diallinas G."/>
            <person name="Emri T."/>
            <person name="Fekete E."/>
            <person name="Flipphi M."/>
            <person name="Freyberg S."/>
            <person name="Gallo A."/>
            <person name="Gournas C."/>
            <person name="Habgood R."/>
            <person name="Hainaut M."/>
            <person name="Harispe M.L."/>
            <person name="Henrissat B."/>
            <person name="Hilden K.S."/>
            <person name="Hope R."/>
            <person name="Hossain A."/>
            <person name="Karabika E."/>
            <person name="Karaffa L."/>
            <person name="Karanyi Z."/>
            <person name="Krasevec N."/>
            <person name="Kuo A."/>
            <person name="Kusch H."/>
            <person name="LaButti K."/>
            <person name="Lagendijk E.L."/>
            <person name="Lapidus A."/>
            <person name="Levasseur A."/>
            <person name="Lindquist E."/>
            <person name="Lipzen A."/>
            <person name="Logrieco A.F."/>
            <person name="MacCabe A."/>
            <person name="Maekelae M.R."/>
            <person name="Malavazi I."/>
            <person name="Melin P."/>
            <person name="Meyer V."/>
            <person name="Mielnichuk N."/>
            <person name="Miskei M."/>
            <person name="Molnar A.P."/>
            <person name="Mule G."/>
            <person name="Ngan C.Y."/>
            <person name="Orejas M."/>
            <person name="Orosz E."/>
            <person name="Ouedraogo J.P."/>
            <person name="Overkamp K.M."/>
            <person name="Park H.-S."/>
            <person name="Perrone G."/>
            <person name="Piumi F."/>
            <person name="Punt P.J."/>
            <person name="Ram A.F."/>
            <person name="Ramon A."/>
            <person name="Rauscher S."/>
            <person name="Record E."/>
            <person name="Riano-Pachon D.M."/>
            <person name="Robert V."/>
            <person name="Roehrig J."/>
            <person name="Ruller R."/>
            <person name="Salamov A."/>
            <person name="Salih N.S."/>
            <person name="Samson R.A."/>
            <person name="Sandor E."/>
            <person name="Sanguinetti M."/>
            <person name="Schuetze T."/>
            <person name="Sepcic K."/>
            <person name="Shelest E."/>
            <person name="Sherlock G."/>
            <person name="Sophianopoulou V."/>
            <person name="Squina F.M."/>
            <person name="Sun H."/>
            <person name="Susca A."/>
            <person name="Todd R.B."/>
            <person name="Tsang A."/>
            <person name="Unkles S.E."/>
            <person name="van de Wiele N."/>
            <person name="van Rossen-Uffink D."/>
            <person name="Oliveira J.V."/>
            <person name="Vesth T.C."/>
            <person name="Visser J."/>
            <person name="Yu J.-H."/>
            <person name="Zhou M."/>
            <person name="Andersen M.R."/>
            <person name="Archer D.B."/>
            <person name="Baker S.E."/>
            <person name="Benoit I."/>
            <person name="Brakhage A.A."/>
            <person name="Braus G.H."/>
            <person name="Fischer R."/>
            <person name="Frisvad J.C."/>
            <person name="Goldman G.H."/>
            <person name="Houbraken J."/>
            <person name="Oakley B."/>
            <person name="Pocsi I."/>
            <person name="Scazzocchio C."/>
            <person name="Seiboth B."/>
            <person name="vanKuyk P.A."/>
            <person name="Wortman J."/>
            <person name="Dyer P.S."/>
            <person name="Grigoriev I.V."/>
        </authorList>
    </citation>
    <scope>NUCLEOTIDE SEQUENCE [LARGE SCALE GENOMIC DNA]</scope>
    <source>
        <strain evidence="3">DTO 134E9</strain>
    </source>
</reference>
<evidence type="ECO:0000313" key="2">
    <source>
        <dbReference type="EMBL" id="OJJ33361.1"/>
    </source>
</evidence>
<evidence type="ECO:0000313" key="3">
    <source>
        <dbReference type="Proteomes" id="UP000184383"/>
    </source>
</evidence>
<keyword evidence="3" id="KW-1185">Reference proteome</keyword>
<protein>
    <submittedName>
        <fullName evidence="2">Uncharacterized protein</fullName>
    </submittedName>
</protein>
<feature type="compositionally biased region" description="Basic and acidic residues" evidence="1">
    <location>
        <begin position="63"/>
        <end position="74"/>
    </location>
</feature>
<feature type="compositionally biased region" description="Basic and acidic residues" evidence="1">
    <location>
        <begin position="106"/>
        <end position="117"/>
    </location>
</feature>
<dbReference type="AlphaFoldDB" id="A0A1L9REL5"/>